<dbReference type="InterPro" id="IPR028098">
    <property type="entry name" value="Glyco_trans_4-like_N"/>
</dbReference>
<dbReference type="Pfam" id="PF00534">
    <property type="entry name" value="Glycos_transf_1"/>
    <property type="match status" value="1"/>
</dbReference>
<dbReference type="PANTHER" id="PTHR36836">
    <property type="entry name" value="COLANIC ACID BIOSYNTHESIS PROTEIN WCAK"/>
    <property type="match status" value="1"/>
</dbReference>
<sequence>MRIMHVMGGGDVGGAKTQIMNTVTGLNRNNDVMLISFRAGPFADEARERGIDVRVIERHNPFRAARTMRDLVDAFKPDIIHCHGGRANLMGAMVRRSRQVPIVTTVHSDYRLDYLGSPLKQYTLGTANAIALRFLDFYQPVADRMARTLIERGFDPERIVKIYNGMDFDRPKGEFDRVAYLRDTYGAEIEDGDVLCGIAARLTAVKDIATTIRGFAEALKSAPQLRLFIAGDGEDEDMLKKLCDQLGVRERVTFCGWVSPVMPFFRAMDINLLSSVSETFPYSILEGVCAGCATICSDVGGMPELIDTGENGYIFPVGDDKRLAEYLVRLGNDAELRQKFADALYEKASRDFSRDKMCERQMENYHHLLARFHRPKNERESIVICGAYGRGNAGDDAILEAIVQEMRQLDPERTICVMSRRPKETRLIYRTNAIYTFNVFSVLRKFRHAALYINGGGSLMQDVTSTRSIWYYCYTLYAAKKRGCKVMMYGCGIGPINRPGNRRMAARTIDASVDRITLRDDNSRALLAEMGVTRPDIRVSADPTIILTPAPREIVNIALEQSGIDPNGKYIGFGLRNWKGLDTALPEIAAAANYAYEKHGLTPVFVPIEFPSDLMPAERVGALLHCPWHAVRTRQPIEVTIGILSRMKTVVGIRLHSLMFSAGQGVPVVGMSYDIKVDGFLKYIGSRTCLQLSSVKAEPLCRLIDECVSGALDNEVHRTAEMLRERESENVKGAAKLLNISEN</sequence>
<dbReference type="InterPro" id="IPR001296">
    <property type="entry name" value="Glyco_trans_1"/>
</dbReference>
<evidence type="ECO:0000313" key="5">
    <source>
        <dbReference type="Proteomes" id="UP000620147"/>
    </source>
</evidence>
<dbReference type="InterPro" id="IPR019896">
    <property type="entry name" value="Polysacch_pyruvyl_Trfase_CsaB"/>
</dbReference>
<name>A0ABQ1DVS5_9FIRM</name>
<dbReference type="Gene3D" id="3.40.50.2000">
    <property type="entry name" value="Glycogen Phosphorylase B"/>
    <property type="match status" value="2"/>
</dbReference>
<evidence type="ECO:0000259" key="1">
    <source>
        <dbReference type="Pfam" id="PF00534"/>
    </source>
</evidence>
<dbReference type="EMBL" id="BLYJ01000001">
    <property type="protein sequence ID" value="GFO86847.1"/>
    <property type="molecule type" value="Genomic_DNA"/>
</dbReference>
<evidence type="ECO:0000259" key="3">
    <source>
        <dbReference type="Pfam" id="PF13439"/>
    </source>
</evidence>
<keyword evidence="5" id="KW-1185">Reference proteome</keyword>
<dbReference type="InterPro" id="IPR007345">
    <property type="entry name" value="Polysacch_pyruvyl_Trfase"/>
</dbReference>
<organism evidence="4 5">
    <name type="scientific">Butyricicoccus faecihominis</name>
    <dbReference type="NCBI Taxonomy" id="1712515"/>
    <lineage>
        <taxon>Bacteria</taxon>
        <taxon>Bacillati</taxon>
        <taxon>Bacillota</taxon>
        <taxon>Clostridia</taxon>
        <taxon>Eubacteriales</taxon>
        <taxon>Butyricicoccaceae</taxon>
        <taxon>Butyricicoccus</taxon>
    </lineage>
</organism>
<proteinExistence type="predicted"/>
<dbReference type="CDD" id="cd03801">
    <property type="entry name" value="GT4_PimA-like"/>
    <property type="match status" value="1"/>
</dbReference>
<evidence type="ECO:0000313" key="4">
    <source>
        <dbReference type="EMBL" id="GFO86847.1"/>
    </source>
</evidence>
<reference evidence="4 5" key="1">
    <citation type="submission" date="2020-06" db="EMBL/GenBank/DDBJ databases">
        <title>Characterization of fructooligosaccharide metabolism and fructooligosaccharide-degrading enzymes in human commensal butyrate producers.</title>
        <authorList>
            <person name="Tanno H."/>
            <person name="Fujii T."/>
            <person name="Hirano K."/>
            <person name="Maeno S."/>
            <person name="Tonozuka T."/>
            <person name="Sakamoto M."/>
            <person name="Ohkuma M."/>
            <person name="Tochio T."/>
            <person name="Endo A."/>
        </authorList>
    </citation>
    <scope>NUCLEOTIDE SEQUENCE [LARGE SCALE GENOMIC DNA]</scope>
    <source>
        <strain evidence="4 5">JCM 31056</strain>
    </source>
</reference>
<dbReference type="PANTHER" id="PTHR36836:SF1">
    <property type="entry name" value="COLANIC ACID BIOSYNTHESIS PROTEIN WCAK"/>
    <property type="match status" value="1"/>
</dbReference>
<dbReference type="Pfam" id="PF13439">
    <property type="entry name" value="Glyco_transf_4"/>
    <property type="match status" value="1"/>
</dbReference>
<dbReference type="Pfam" id="PF04230">
    <property type="entry name" value="PS_pyruv_trans"/>
    <property type="match status" value="1"/>
</dbReference>
<dbReference type="NCBIfam" id="TIGR03609">
    <property type="entry name" value="S_layer_CsaB"/>
    <property type="match status" value="1"/>
</dbReference>
<dbReference type="Proteomes" id="UP000620147">
    <property type="component" value="Unassembled WGS sequence"/>
</dbReference>
<evidence type="ECO:0000259" key="2">
    <source>
        <dbReference type="Pfam" id="PF04230"/>
    </source>
</evidence>
<comment type="caution">
    <text evidence="4">The sequence shown here is derived from an EMBL/GenBank/DDBJ whole genome shotgun (WGS) entry which is preliminary data.</text>
</comment>
<feature type="domain" description="Glycosyltransferase subfamily 4-like N-terminal" evidence="3">
    <location>
        <begin position="12"/>
        <end position="170"/>
    </location>
</feature>
<dbReference type="SUPFAM" id="SSF53756">
    <property type="entry name" value="UDP-Glycosyltransferase/glycogen phosphorylase"/>
    <property type="match status" value="2"/>
</dbReference>
<feature type="domain" description="Polysaccharide pyruvyl transferase" evidence="2">
    <location>
        <begin position="392"/>
        <end position="674"/>
    </location>
</feature>
<feature type="domain" description="Glycosyl transferase family 1" evidence="1">
    <location>
        <begin position="192"/>
        <end position="343"/>
    </location>
</feature>
<accession>A0ABQ1DVS5</accession>
<protein>
    <recommendedName>
        <fullName evidence="6">Polysaccharide pyruvyl transferase CsaB</fullName>
    </recommendedName>
</protein>
<gene>
    <name evidence="4" type="ORF">BUFA31_00110</name>
</gene>
<evidence type="ECO:0008006" key="6">
    <source>
        <dbReference type="Google" id="ProtNLM"/>
    </source>
</evidence>